<evidence type="ECO:0000313" key="1">
    <source>
        <dbReference type="EMBL" id="CAG5110116.1"/>
    </source>
</evidence>
<reference evidence="1 2" key="1">
    <citation type="submission" date="2021-04" db="EMBL/GenBank/DDBJ databases">
        <authorList>
            <person name="Bliznina A."/>
        </authorList>
    </citation>
    <scope>NUCLEOTIDE SEQUENCE [LARGE SCALE GENOMIC DNA]</scope>
</reference>
<name>A0ABN7T1Z9_OIKDI</name>
<dbReference type="EMBL" id="OU015567">
    <property type="protein sequence ID" value="CAG5110116.1"/>
    <property type="molecule type" value="Genomic_DNA"/>
</dbReference>
<proteinExistence type="predicted"/>
<accession>A0ABN7T1Z9</accession>
<organism evidence="1 2">
    <name type="scientific">Oikopleura dioica</name>
    <name type="common">Tunicate</name>
    <dbReference type="NCBI Taxonomy" id="34765"/>
    <lineage>
        <taxon>Eukaryota</taxon>
        <taxon>Metazoa</taxon>
        <taxon>Chordata</taxon>
        <taxon>Tunicata</taxon>
        <taxon>Appendicularia</taxon>
        <taxon>Copelata</taxon>
        <taxon>Oikopleuridae</taxon>
        <taxon>Oikopleura</taxon>
    </lineage>
</organism>
<keyword evidence="2" id="KW-1185">Reference proteome</keyword>
<dbReference type="Proteomes" id="UP001158576">
    <property type="component" value="Chromosome 2"/>
</dbReference>
<gene>
    <name evidence="1" type="ORF">OKIOD_LOCUS13317</name>
</gene>
<protein>
    <submittedName>
        <fullName evidence="1">Oidioi.mRNA.OKI2018_I69.chr2.g4552.t1.cds</fullName>
    </submittedName>
</protein>
<sequence length="639" mass="72032">MRATPNYKSKRGKKKRSRSKSSFLCFGKSRPRLEIFVATICVFVLTFFIKLVHNLEKEWAEKWSSLNGYLDKPESQRLVNENDDYQDINSFRSQQNENKNDLGPFGLEKTSDVLMNKLISQQVSPKFQKESDETVDFSKIHENFIDQNIQLPTPKLELLSANSETRKIEAEEGRQPGEKTISLLIPINERGNSSTIIRMIQRQWYNSILSSWKNEKPKINIRFVLASPSAQSKASTLDRNFGDLRASKKRILSSLPLDMLKNAEIETQVSPVDILILLHSSFILLNQDGLKFLMESINKDNTVICLGTGAIQCKDDSVAIHRSVATLTYEQALMLLKEKKQTTKIAPFKPITSYSLEGLRSAFLESLSQDAPGLTFPTRYLVSSTPDFSTIPEILSAPDSGVCKFSTKHLIFVVSSTNSAENREKLRSSFQSDGQLFVGSFELVFLAGKEQKVSAQGTQLMTANVSRDYPGFESEAIFSALNYVKENCHSDTLETVTILRDTMRLNIRRLFREILGPGLQQNDLVCLESLEEPALPEYFDRSSFIWGSNWPNPSLALPASCSTLSFSISSKTAESFVLKRAQLSPTQVHHSAKFLTGIMRHLISVQNITELSISRVDPVFRAQSNFGEPKIDEQTLFIS</sequence>
<evidence type="ECO:0000313" key="2">
    <source>
        <dbReference type="Proteomes" id="UP001158576"/>
    </source>
</evidence>